<dbReference type="OrthoDB" id="1524092at2"/>
<evidence type="ECO:0000256" key="4">
    <source>
        <dbReference type="PROSITE-ProRule" id="PRU00050"/>
    </source>
</evidence>
<protein>
    <recommendedName>
        <fullName evidence="2">protein-glutamate methylesterase</fullName>
        <ecNumber evidence="2">3.1.1.61</ecNumber>
    </recommendedName>
</protein>
<evidence type="ECO:0000256" key="1">
    <source>
        <dbReference type="ARBA" id="ARBA00022801"/>
    </source>
</evidence>
<comment type="catalytic activity">
    <reaction evidence="3">
        <text>[protein]-L-glutamate 5-O-methyl ester + H2O = L-glutamyl-[protein] + methanol + H(+)</text>
        <dbReference type="Rhea" id="RHEA:23236"/>
        <dbReference type="Rhea" id="RHEA-COMP:10208"/>
        <dbReference type="Rhea" id="RHEA-COMP:10311"/>
        <dbReference type="ChEBI" id="CHEBI:15377"/>
        <dbReference type="ChEBI" id="CHEBI:15378"/>
        <dbReference type="ChEBI" id="CHEBI:17790"/>
        <dbReference type="ChEBI" id="CHEBI:29973"/>
        <dbReference type="ChEBI" id="CHEBI:82795"/>
        <dbReference type="EC" id="3.1.1.61"/>
    </reaction>
</comment>
<evidence type="ECO:0000256" key="2">
    <source>
        <dbReference type="ARBA" id="ARBA00039140"/>
    </source>
</evidence>
<proteinExistence type="predicted"/>
<feature type="domain" description="CheB-type methylesterase" evidence="5">
    <location>
        <begin position="10"/>
        <end position="201"/>
    </location>
</feature>
<dbReference type="SUPFAM" id="SSF52738">
    <property type="entry name" value="Methylesterase CheB, C-terminal domain"/>
    <property type="match status" value="1"/>
</dbReference>
<dbReference type="EMBL" id="SWBR01000003">
    <property type="protein sequence ID" value="TKC08065.1"/>
    <property type="molecule type" value="Genomic_DNA"/>
</dbReference>
<dbReference type="GO" id="GO:0008984">
    <property type="term" value="F:protein-glutamate methylesterase activity"/>
    <property type="evidence" value="ECO:0007669"/>
    <property type="project" value="UniProtKB-EC"/>
</dbReference>
<dbReference type="CDD" id="cd16433">
    <property type="entry name" value="CheB"/>
    <property type="match status" value="1"/>
</dbReference>
<dbReference type="InterPro" id="IPR011247">
    <property type="entry name" value="Chemotax_prot-Glu_Me-esterase"/>
</dbReference>
<sequence>MQKSAKGTNQQKVDKVIVIGTSAGGLNAIIKLIGQLKKGFQAPILIVQHMSADTTGNILLNALNEQGNFICKHATTGAKLINGHIYLAPSDHHLMIDKDKKILVTKGAQENKSRPAIDPLFRSAAVTFANRIIGITLTGYLDDGTSGMIAIKRCGGTCVVQDPNDAEYPDMPKNVLNQIKADYCLPIAEMGPLLYKLLSEPSGNKKPIPKDIITEYKIATRVLSDLPAVNSLGDQVPFNCPGCGGVLWKVDKDKGSLLRYRCHTGHAYTSKSLLTEQTKKIEETMWTALRMFEERKNLLTTMAKSQTGAAAKSAMERAVLSQIHIDRIRAILLSDDKDAANDIAS</sequence>
<organism evidence="6 7">
    <name type="scientific">Pedobacter polaris</name>
    <dbReference type="NCBI Taxonomy" id="2571273"/>
    <lineage>
        <taxon>Bacteria</taxon>
        <taxon>Pseudomonadati</taxon>
        <taxon>Bacteroidota</taxon>
        <taxon>Sphingobacteriia</taxon>
        <taxon>Sphingobacteriales</taxon>
        <taxon>Sphingobacteriaceae</taxon>
        <taxon>Pedobacter</taxon>
    </lineage>
</organism>
<keyword evidence="1 4" id="KW-0378">Hydrolase</keyword>
<dbReference type="GO" id="GO:0006935">
    <property type="term" value="P:chemotaxis"/>
    <property type="evidence" value="ECO:0007669"/>
    <property type="project" value="UniProtKB-UniRule"/>
</dbReference>
<evidence type="ECO:0000256" key="3">
    <source>
        <dbReference type="ARBA" id="ARBA00048267"/>
    </source>
</evidence>
<feature type="active site" evidence="4">
    <location>
        <position position="49"/>
    </location>
</feature>
<accession>A0A4V5NZE0</accession>
<dbReference type="GO" id="GO:0005737">
    <property type="term" value="C:cytoplasm"/>
    <property type="evidence" value="ECO:0007669"/>
    <property type="project" value="InterPro"/>
</dbReference>
<keyword evidence="4" id="KW-0145">Chemotaxis</keyword>
<dbReference type="AlphaFoldDB" id="A0A4V5NZE0"/>
<feature type="active site" evidence="4">
    <location>
        <position position="143"/>
    </location>
</feature>
<dbReference type="Gene3D" id="3.40.50.180">
    <property type="entry name" value="Methylesterase CheB, C-terminal domain"/>
    <property type="match status" value="1"/>
</dbReference>
<evidence type="ECO:0000259" key="5">
    <source>
        <dbReference type="PROSITE" id="PS50122"/>
    </source>
</evidence>
<dbReference type="Pfam" id="PF01339">
    <property type="entry name" value="CheB_methylest"/>
    <property type="match status" value="1"/>
</dbReference>
<dbReference type="Proteomes" id="UP000309488">
    <property type="component" value="Unassembled WGS sequence"/>
</dbReference>
<dbReference type="PIRSF" id="PIRSF036461">
    <property type="entry name" value="Chmtx_methlestr"/>
    <property type="match status" value="1"/>
</dbReference>
<dbReference type="GO" id="GO:0000156">
    <property type="term" value="F:phosphorelay response regulator activity"/>
    <property type="evidence" value="ECO:0007669"/>
    <property type="project" value="InterPro"/>
</dbReference>
<dbReference type="InterPro" id="IPR035909">
    <property type="entry name" value="CheB_C"/>
</dbReference>
<dbReference type="EC" id="3.1.1.61" evidence="2"/>
<dbReference type="PANTHER" id="PTHR42872:SF6">
    <property type="entry name" value="PROTEIN-GLUTAMATE METHYLESTERASE_PROTEIN-GLUTAMINE GLUTAMINASE"/>
    <property type="match status" value="1"/>
</dbReference>
<dbReference type="PANTHER" id="PTHR42872">
    <property type="entry name" value="PROTEIN-GLUTAMATE METHYLESTERASE/PROTEIN-GLUTAMINE GLUTAMINASE"/>
    <property type="match status" value="1"/>
</dbReference>
<dbReference type="RefSeq" id="WP_136841668.1">
    <property type="nucleotide sequence ID" value="NZ_SWBR01000003.1"/>
</dbReference>
<dbReference type="InterPro" id="IPR000673">
    <property type="entry name" value="Sig_transdc_resp-reg_Me-estase"/>
</dbReference>
<gene>
    <name evidence="6" type="ORF">FA048_12960</name>
</gene>
<evidence type="ECO:0000313" key="7">
    <source>
        <dbReference type="Proteomes" id="UP000309488"/>
    </source>
</evidence>
<comment type="caution">
    <text evidence="6">The sequence shown here is derived from an EMBL/GenBank/DDBJ whole genome shotgun (WGS) entry which is preliminary data.</text>
</comment>
<evidence type="ECO:0000313" key="6">
    <source>
        <dbReference type="EMBL" id="TKC08065.1"/>
    </source>
</evidence>
<dbReference type="PROSITE" id="PS50122">
    <property type="entry name" value="CHEB"/>
    <property type="match status" value="1"/>
</dbReference>
<reference evidence="6 7" key="1">
    <citation type="submission" date="2019-04" db="EMBL/GenBank/DDBJ databases">
        <title>Pedobacter sp. RP-3-22 sp. nov., isolated from Arctic soil.</title>
        <authorList>
            <person name="Dahal R.H."/>
            <person name="Kim D.-U."/>
        </authorList>
    </citation>
    <scope>NUCLEOTIDE SEQUENCE [LARGE SCALE GENOMIC DNA]</scope>
    <source>
        <strain evidence="6 7">RP-3-22</strain>
    </source>
</reference>
<keyword evidence="7" id="KW-1185">Reference proteome</keyword>
<name>A0A4V5NZE0_9SPHI</name>
<feature type="active site" evidence="4">
    <location>
        <position position="22"/>
    </location>
</feature>